<evidence type="ECO:0000256" key="3">
    <source>
        <dbReference type="ARBA" id="ARBA00023315"/>
    </source>
</evidence>
<protein>
    <submittedName>
        <fullName evidence="4">Uncharacterized protein</fullName>
    </submittedName>
</protein>
<evidence type="ECO:0000256" key="1">
    <source>
        <dbReference type="ARBA" id="ARBA00009861"/>
    </source>
</evidence>
<sequence length="192" mass="22218">MEVEVKSREIIKPSIPTLIHLRYMQLSFFDQINYQLLVLFIYFYTTTTNFQRSQRLKKSLVETLIKFYPFAGRLKEDDLYVDCNDQGVDYFETHVKCKLIDLVKQQDYHEFNKLLLYCKLTDCDAGNLTLVIQLNFFDCGGIAIGACFSHKIADTLSFFIFFNSWTVASRGDTIINCPCFDLACCAIIPCEG</sequence>
<reference evidence="4 5" key="1">
    <citation type="journal article" date="2018" name="Proc. Natl. Acad. Sci. U.S.A.">
        <title>Draft genome sequence of Camellia sinensis var. sinensis provides insights into the evolution of the tea genome and tea quality.</title>
        <authorList>
            <person name="Wei C."/>
            <person name="Yang H."/>
            <person name="Wang S."/>
            <person name="Zhao J."/>
            <person name="Liu C."/>
            <person name="Gao L."/>
            <person name="Xia E."/>
            <person name="Lu Y."/>
            <person name="Tai Y."/>
            <person name="She G."/>
            <person name="Sun J."/>
            <person name="Cao H."/>
            <person name="Tong W."/>
            <person name="Gao Q."/>
            <person name="Li Y."/>
            <person name="Deng W."/>
            <person name="Jiang X."/>
            <person name="Wang W."/>
            <person name="Chen Q."/>
            <person name="Zhang S."/>
            <person name="Li H."/>
            <person name="Wu J."/>
            <person name="Wang P."/>
            <person name="Li P."/>
            <person name="Shi C."/>
            <person name="Zheng F."/>
            <person name="Jian J."/>
            <person name="Huang B."/>
            <person name="Shan D."/>
            <person name="Shi M."/>
            <person name="Fang C."/>
            <person name="Yue Y."/>
            <person name="Li F."/>
            <person name="Li D."/>
            <person name="Wei S."/>
            <person name="Han B."/>
            <person name="Jiang C."/>
            <person name="Yin Y."/>
            <person name="Xia T."/>
            <person name="Zhang Z."/>
            <person name="Bennetzen J.L."/>
            <person name="Zhao S."/>
            <person name="Wan X."/>
        </authorList>
    </citation>
    <scope>NUCLEOTIDE SEQUENCE [LARGE SCALE GENOMIC DNA]</scope>
    <source>
        <strain evidence="5">cv. Shuchazao</strain>
        <tissue evidence="4">Leaf</tissue>
    </source>
</reference>
<dbReference type="EMBL" id="SDRB02009705">
    <property type="protein sequence ID" value="THG07901.1"/>
    <property type="molecule type" value="Genomic_DNA"/>
</dbReference>
<comment type="similarity">
    <text evidence="1">Belongs to the plant acyltransferase family.</text>
</comment>
<dbReference type="InterPro" id="IPR023213">
    <property type="entry name" value="CAT-like_dom_sf"/>
</dbReference>
<dbReference type="PANTHER" id="PTHR31623:SF17">
    <property type="entry name" value="F21J9.9"/>
    <property type="match status" value="1"/>
</dbReference>
<keyword evidence="5" id="KW-1185">Reference proteome</keyword>
<evidence type="ECO:0000313" key="5">
    <source>
        <dbReference type="Proteomes" id="UP000306102"/>
    </source>
</evidence>
<dbReference type="PANTHER" id="PTHR31623">
    <property type="entry name" value="F21J9.9"/>
    <property type="match status" value="1"/>
</dbReference>
<accession>A0A4S4DWZ6</accession>
<evidence type="ECO:0000313" key="4">
    <source>
        <dbReference type="EMBL" id="THG07901.1"/>
    </source>
</evidence>
<comment type="caution">
    <text evidence="4">The sequence shown here is derived from an EMBL/GenBank/DDBJ whole genome shotgun (WGS) entry which is preliminary data.</text>
</comment>
<keyword evidence="2" id="KW-0808">Transferase</keyword>
<keyword evidence="3" id="KW-0012">Acyltransferase</keyword>
<dbReference type="Gene3D" id="3.30.559.10">
    <property type="entry name" value="Chloramphenicol acetyltransferase-like domain"/>
    <property type="match status" value="1"/>
</dbReference>
<dbReference type="Proteomes" id="UP000306102">
    <property type="component" value="Unassembled WGS sequence"/>
</dbReference>
<dbReference type="Pfam" id="PF02458">
    <property type="entry name" value="Transferase"/>
    <property type="match status" value="1"/>
</dbReference>
<name>A0A4S4DWZ6_CAMSN</name>
<dbReference type="GO" id="GO:0016746">
    <property type="term" value="F:acyltransferase activity"/>
    <property type="evidence" value="ECO:0007669"/>
    <property type="project" value="UniProtKB-KW"/>
</dbReference>
<organism evidence="4 5">
    <name type="scientific">Camellia sinensis var. sinensis</name>
    <name type="common">China tea</name>
    <dbReference type="NCBI Taxonomy" id="542762"/>
    <lineage>
        <taxon>Eukaryota</taxon>
        <taxon>Viridiplantae</taxon>
        <taxon>Streptophyta</taxon>
        <taxon>Embryophyta</taxon>
        <taxon>Tracheophyta</taxon>
        <taxon>Spermatophyta</taxon>
        <taxon>Magnoliopsida</taxon>
        <taxon>eudicotyledons</taxon>
        <taxon>Gunneridae</taxon>
        <taxon>Pentapetalae</taxon>
        <taxon>asterids</taxon>
        <taxon>Ericales</taxon>
        <taxon>Theaceae</taxon>
        <taxon>Camellia</taxon>
    </lineage>
</organism>
<dbReference type="AlphaFoldDB" id="A0A4S4DWZ6"/>
<dbReference type="STRING" id="542762.A0A4S4DWZ6"/>
<evidence type="ECO:0000256" key="2">
    <source>
        <dbReference type="ARBA" id="ARBA00022679"/>
    </source>
</evidence>
<gene>
    <name evidence="4" type="ORF">TEA_021073</name>
</gene>
<proteinExistence type="inferred from homology"/>